<comment type="caution">
    <text evidence="2">The sequence shown here is derived from an EMBL/GenBank/DDBJ whole genome shotgun (WGS) entry which is preliminary data.</text>
</comment>
<dbReference type="AlphaFoldDB" id="A0A8H6R5M1"/>
<sequence>MAATAAGSAPSPAESAKKKARLNPARRKSAKAKSAAGVDSRLTRDGASQLVSCFGTKSNAPAATTASTLPSKAQPSTTAKRSQPQTGIAKRTPAPRSDSGGKDGNSTHPKQERAKALAVASPAMVTGGLVGCAAGAAVILGAGLWKNIAGVDSAILTARTAKLCMDNLIEEVITSLKAGTYSAPEAIDMLRRTTLAYATTIPGGAPFVERLFQEVEMVRKQRGKEVDKVLAEASTELVKAGQRGATAAEVHSLVCKQLARLSTFASNATRDVIARNPKFRPYVVSAQKTLRPPPEAKVPTVKLNMAVKHKLPSAVT</sequence>
<dbReference type="OrthoDB" id="3883941at2759"/>
<evidence type="ECO:0000313" key="2">
    <source>
        <dbReference type="EMBL" id="KAF7185574.1"/>
    </source>
</evidence>
<feature type="region of interest" description="Disordered" evidence="1">
    <location>
        <begin position="59"/>
        <end position="115"/>
    </location>
</feature>
<feature type="compositionally biased region" description="Polar residues" evidence="1">
    <location>
        <begin position="74"/>
        <end position="86"/>
    </location>
</feature>
<feature type="compositionally biased region" description="Low complexity" evidence="1">
    <location>
        <begin position="1"/>
        <end position="14"/>
    </location>
</feature>
<reference evidence="2" key="1">
    <citation type="submission" date="2020-04" db="EMBL/GenBank/DDBJ databases">
        <title>Draft genome resource of the tomato pathogen Pseudocercospora fuligena.</title>
        <authorList>
            <person name="Zaccaron A."/>
        </authorList>
    </citation>
    <scope>NUCLEOTIDE SEQUENCE</scope>
    <source>
        <strain evidence="2">PF001</strain>
    </source>
</reference>
<name>A0A8H6R5M1_9PEZI</name>
<organism evidence="2 3">
    <name type="scientific">Pseudocercospora fuligena</name>
    <dbReference type="NCBI Taxonomy" id="685502"/>
    <lineage>
        <taxon>Eukaryota</taxon>
        <taxon>Fungi</taxon>
        <taxon>Dikarya</taxon>
        <taxon>Ascomycota</taxon>
        <taxon>Pezizomycotina</taxon>
        <taxon>Dothideomycetes</taxon>
        <taxon>Dothideomycetidae</taxon>
        <taxon>Mycosphaerellales</taxon>
        <taxon>Mycosphaerellaceae</taxon>
        <taxon>Pseudocercospora</taxon>
    </lineage>
</organism>
<proteinExistence type="predicted"/>
<keyword evidence="3" id="KW-1185">Reference proteome</keyword>
<feature type="compositionally biased region" description="Low complexity" evidence="1">
    <location>
        <begin position="59"/>
        <end position="73"/>
    </location>
</feature>
<feature type="compositionally biased region" description="Basic residues" evidence="1">
    <location>
        <begin position="18"/>
        <end position="31"/>
    </location>
</feature>
<evidence type="ECO:0000256" key="1">
    <source>
        <dbReference type="SAM" id="MobiDB-lite"/>
    </source>
</evidence>
<feature type="region of interest" description="Disordered" evidence="1">
    <location>
        <begin position="1"/>
        <end position="42"/>
    </location>
</feature>
<accession>A0A8H6R5M1</accession>
<dbReference type="EMBL" id="JABCIY010000316">
    <property type="protein sequence ID" value="KAF7185574.1"/>
    <property type="molecule type" value="Genomic_DNA"/>
</dbReference>
<protein>
    <submittedName>
        <fullName evidence="2">Uncharacterized protein</fullName>
    </submittedName>
</protein>
<evidence type="ECO:0000313" key="3">
    <source>
        <dbReference type="Proteomes" id="UP000660729"/>
    </source>
</evidence>
<dbReference type="Proteomes" id="UP000660729">
    <property type="component" value="Unassembled WGS sequence"/>
</dbReference>
<gene>
    <name evidence="2" type="ORF">HII31_13071</name>
</gene>